<dbReference type="PRINTS" id="PR00722">
    <property type="entry name" value="CHYMOTRYPSIN"/>
</dbReference>
<evidence type="ECO:0000256" key="15">
    <source>
        <dbReference type="PIRSR" id="PIRSR001155-2"/>
    </source>
</evidence>
<dbReference type="GO" id="GO:0032502">
    <property type="term" value="P:developmental process"/>
    <property type="evidence" value="ECO:0007669"/>
    <property type="project" value="UniProtKB-ARBA"/>
</dbReference>
<keyword evidence="23" id="KW-1185">Reference proteome</keyword>
<dbReference type="InterPro" id="IPR043504">
    <property type="entry name" value="Peptidase_S1_PA_chymotrypsin"/>
</dbReference>
<sequence length="664" mass="72708">MLIFCLCLSVCVVLVSVCQCLPLSGWIQSPGFPYGYGSHVSETWRRCAPPGHILSLTLLHLDLEESYECKDDALQVSEGQNVLAQLCGKMTLKELQSSVNPSLRSSSGGCLSLTFQSDYSNTERHAGFKAFYTTQDVDECWENDVECSHFCHNYIGGYSCSCKPGYYLADDQHECRASCTENHHGAGVLTAPGSPGPYFENADCIFSLSADEGNQLELKFTGVFDVESRDGKCIDYLTIKTDTETFGPFCGKDKPAHILTAAQQVRVLFHSDTEGTNRGFSLEYKPKVMECPGKVTPNSVVSPVKDRYQVGESVTVRCLTGYVLPDATETFRSTCQLNGNWSPRQNCELVNCGPPELPDLMVLTEENPSTSYEDKITVKCSSVYYNLVGNAHFTCDAAGVWVAENGQNFSQNAPQCVAVCGVTKTSVGGRILGGKKATLGQIPWQLLIKGPKRGGASLINDRWAITAAHVVENQGSLMVTGGMVDGQDEAKVEMQAEKIIIHPNYPRQSTNYDNDIALVKLSSRVPLSENIIPVCLPKTKTNGPALEGKMGTVSGYGLKKNLKISQYLQYAHVKEYEGFCFENNMKVTENMFCAGEEDSKVDSCKGDSGGPLVIPMVGFGSSNTPYTIKGLVSWGPPCEVTNYKGYYTKVENYLDWIRETMANN</sequence>
<dbReference type="InterPro" id="IPR018097">
    <property type="entry name" value="EGF_Ca-bd_CS"/>
</dbReference>
<keyword evidence="9" id="KW-0720">Serine protease</keyword>
<dbReference type="FunFam" id="2.40.10.10:FF:000054">
    <property type="entry name" value="Complement C1r subcomponent"/>
    <property type="match status" value="1"/>
</dbReference>
<keyword evidence="4 18" id="KW-0768">Sushi</keyword>
<protein>
    <submittedName>
        <fullName evidence="24">Mannan-binding lectin serine protease 2 isoform X1</fullName>
    </submittedName>
</protein>
<evidence type="ECO:0000256" key="9">
    <source>
        <dbReference type="ARBA" id="ARBA00022825"/>
    </source>
</evidence>
<feature type="domain" description="CUB" evidence="20">
    <location>
        <begin position="11"/>
        <end position="135"/>
    </location>
</feature>
<dbReference type="Proteomes" id="UP000221080">
    <property type="component" value="Chromosome 1"/>
</dbReference>
<evidence type="ECO:0000256" key="14">
    <source>
        <dbReference type="PIRSR" id="PIRSR001155-1"/>
    </source>
</evidence>
<keyword evidence="12" id="KW-0325">Glycoprotein</keyword>
<dbReference type="GO" id="GO:0005509">
    <property type="term" value="F:calcium ion binding"/>
    <property type="evidence" value="ECO:0007669"/>
    <property type="project" value="InterPro"/>
</dbReference>
<keyword evidence="10" id="KW-0399">Innate immunity</keyword>
<evidence type="ECO:0000256" key="4">
    <source>
        <dbReference type="ARBA" id="ARBA00022659"/>
    </source>
</evidence>
<dbReference type="PROSITE" id="PS00010">
    <property type="entry name" value="ASX_HYDROXYL"/>
    <property type="match status" value="1"/>
</dbReference>
<feature type="binding site" evidence="17">
    <location>
        <position position="153"/>
    </location>
    <ligand>
        <name>Ca(2+)</name>
        <dbReference type="ChEBI" id="CHEBI:29108"/>
        <label>2</label>
    </ligand>
</feature>
<dbReference type="CDD" id="cd00041">
    <property type="entry name" value="CUB"/>
    <property type="match status" value="2"/>
</dbReference>
<feature type="binding site" evidence="17">
    <location>
        <position position="227"/>
    </location>
    <ligand>
        <name>Ca(2+)</name>
        <dbReference type="ChEBI" id="CHEBI:29108"/>
        <label>3</label>
    </ligand>
</feature>
<dbReference type="FunFam" id="2.40.10.10:FF:000068">
    <property type="entry name" value="transmembrane protease serine 2"/>
    <property type="match status" value="1"/>
</dbReference>
<dbReference type="InterPro" id="IPR033116">
    <property type="entry name" value="TRYPSIN_SER"/>
</dbReference>
<dbReference type="OrthoDB" id="9985152at2759"/>
<accession>A0A2D0RET5</accession>
<feature type="binding site" evidence="17">
    <location>
        <position position="72"/>
    </location>
    <ligand>
        <name>Ca(2+)</name>
        <dbReference type="ChEBI" id="CHEBI:29108"/>
        <label>1</label>
    </ligand>
</feature>
<evidence type="ECO:0000256" key="3">
    <source>
        <dbReference type="ARBA" id="ARBA00022536"/>
    </source>
</evidence>
<gene>
    <name evidence="24" type="primary">LOC108268542</name>
</gene>
<feature type="disulfide bond" evidence="15">
    <location>
        <begin position="140"/>
        <end position="151"/>
    </location>
</feature>
<dbReference type="PANTHER" id="PTHR24255:SF29">
    <property type="entry name" value="COMPLEMENT COMPONENT 1, S SUBCOMPONENT"/>
    <property type="match status" value="1"/>
</dbReference>
<evidence type="ECO:0000259" key="21">
    <source>
        <dbReference type="PROSITE" id="PS50240"/>
    </source>
</evidence>
<feature type="active site" description="Charge relay system" evidence="14">
    <location>
        <position position="608"/>
    </location>
</feature>
<dbReference type="SUPFAM" id="SSF50494">
    <property type="entry name" value="Trypsin-like serine proteases"/>
    <property type="match status" value="1"/>
</dbReference>
<dbReference type="InterPro" id="IPR024175">
    <property type="entry name" value="Pept_S1A_C1r/C1S/mannan-bd"/>
</dbReference>
<dbReference type="GO" id="GO:0031638">
    <property type="term" value="P:zymogen activation"/>
    <property type="evidence" value="ECO:0007669"/>
    <property type="project" value="TreeGrafter"/>
</dbReference>
<evidence type="ECO:0000256" key="18">
    <source>
        <dbReference type="PROSITE-ProRule" id="PRU00302"/>
    </source>
</evidence>
<feature type="binding site" evidence="17">
    <location>
        <position position="136"/>
    </location>
    <ligand>
        <name>Ca(2+)</name>
        <dbReference type="ChEBI" id="CHEBI:29108"/>
        <label>2</label>
    </ligand>
</feature>
<organism evidence="23 24">
    <name type="scientific">Ictalurus punctatus</name>
    <name type="common">Channel catfish</name>
    <name type="synonym">Silurus punctatus</name>
    <dbReference type="NCBI Taxonomy" id="7998"/>
    <lineage>
        <taxon>Eukaryota</taxon>
        <taxon>Metazoa</taxon>
        <taxon>Chordata</taxon>
        <taxon>Craniata</taxon>
        <taxon>Vertebrata</taxon>
        <taxon>Euteleostomi</taxon>
        <taxon>Actinopterygii</taxon>
        <taxon>Neopterygii</taxon>
        <taxon>Teleostei</taxon>
        <taxon>Ostariophysi</taxon>
        <taxon>Siluriformes</taxon>
        <taxon>Ictaluridae</taxon>
        <taxon>Ictalurus</taxon>
    </lineage>
</organism>
<feature type="active site" description="Charge relay system" evidence="14">
    <location>
        <position position="515"/>
    </location>
</feature>
<dbReference type="PROSITE" id="PS01187">
    <property type="entry name" value="EGF_CA"/>
    <property type="match status" value="1"/>
</dbReference>
<dbReference type="Gene3D" id="2.40.10.10">
    <property type="entry name" value="Trypsin-like serine proteases"/>
    <property type="match status" value="2"/>
</dbReference>
<dbReference type="AlphaFoldDB" id="A0A2D0RET5"/>
<keyword evidence="11 15" id="KW-1015">Disulfide bond</keyword>
<feature type="disulfide bond" evidence="15">
    <location>
        <begin position="318"/>
        <end position="347"/>
    </location>
</feature>
<feature type="disulfide bond" description="Interchain (between heavy and light chains)" evidence="15">
    <location>
        <begin position="420"/>
        <end position="535"/>
    </location>
</feature>
<feature type="chain" id="PRO_5012948879" evidence="19">
    <location>
        <begin position="21"/>
        <end position="664"/>
    </location>
</feature>
<feature type="binding site" evidence="17">
    <location>
        <position position="139"/>
    </location>
    <ligand>
        <name>Ca(2+)</name>
        <dbReference type="ChEBI" id="CHEBI:29108"/>
        <label>2</label>
    </ligand>
</feature>
<dbReference type="CDD" id="cd00190">
    <property type="entry name" value="Tryp_SPc"/>
    <property type="match status" value="1"/>
</dbReference>
<feature type="disulfide bond" evidence="15">
    <location>
        <begin position="233"/>
        <end position="250"/>
    </location>
</feature>
<evidence type="ECO:0000256" key="1">
    <source>
        <dbReference type="ARBA" id="ARBA00004613"/>
    </source>
</evidence>
<feature type="binding site" evidence="17">
    <location>
        <position position="120"/>
    </location>
    <ligand>
        <name>Ca(2+)</name>
        <dbReference type="ChEBI" id="CHEBI:29108"/>
        <label>1</label>
    </ligand>
</feature>
<keyword evidence="10" id="KW-0391">Immunity</keyword>
<dbReference type="InterPro" id="IPR000152">
    <property type="entry name" value="EGF-type_Asp/Asn_hydroxyl_site"/>
</dbReference>
<dbReference type="SUPFAM" id="SSF57196">
    <property type="entry name" value="EGF/Laminin"/>
    <property type="match status" value="1"/>
</dbReference>
<feature type="disulfide bond" evidence="15">
    <location>
        <begin position="162"/>
        <end position="175"/>
    </location>
</feature>
<evidence type="ECO:0000259" key="20">
    <source>
        <dbReference type="PROSITE" id="PS01180"/>
    </source>
</evidence>
<comment type="PTM">
    <text evidence="16">The iron and 2-oxoglutarate dependent 3-hydroxylation of aspartate and asparagine is (R) stereospecific within EGF domains.</text>
</comment>
<evidence type="ECO:0000256" key="11">
    <source>
        <dbReference type="ARBA" id="ARBA00023157"/>
    </source>
</evidence>
<feature type="modified residue" description="(3R)-3-hydroxyasparagine" evidence="16">
    <location>
        <position position="153"/>
    </location>
</feature>
<feature type="disulfide bond" evidence="15">
    <location>
        <begin position="69"/>
        <end position="87"/>
    </location>
</feature>
<reference evidence="23" key="1">
    <citation type="journal article" date="2016" name="Nat. Commun.">
        <title>The channel catfish genome sequence provides insights into the evolution of scale formation in teleosts.</title>
        <authorList>
            <person name="Liu Z."/>
            <person name="Liu S."/>
            <person name="Yao J."/>
            <person name="Bao L."/>
            <person name="Zhang J."/>
            <person name="Li Y."/>
            <person name="Jiang C."/>
            <person name="Sun L."/>
            <person name="Wang R."/>
            <person name="Zhang Y."/>
            <person name="Zhou T."/>
            <person name="Zeng Q."/>
            <person name="Fu Q."/>
            <person name="Gao S."/>
            <person name="Li N."/>
            <person name="Koren S."/>
            <person name="Jiang Y."/>
            <person name="Zimin A."/>
            <person name="Xu P."/>
            <person name="Phillippy A.M."/>
            <person name="Geng X."/>
            <person name="Song L."/>
            <person name="Sun F."/>
            <person name="Li C."/>
            <person name="Wang X."/>
            <person name="Chen A."/>
            <person name="Jin Y."/>
            <person name="Yuan Z."/>
            <person name="Yang Y."/>
            <person name="Tan S."/>
            <person name="Peatman E."/>
            <person name="Lu J."/>
            <person name="Qin Z."/>
            <person name="Dunham R."/>
            <person name="Li Z."/>
            <person name="Sonstegard T."/>
            <person name="Feng J."/>
            <person name="Danzmann R.G."/>
            <person name="Schroeder S."/>
            <person name="Scheffler B."/>
            <person name="Duke M.V."/>
            <person name="Ballard L."/>
            <person name="Kucuktas H."/>
            <person name="Kaltenboeck L."/>
            <person name="Liu H."/>
            <person name="Armbruster J."/>
            <person name="Xie Y."/>
            <person name="Kirby M.L."/>
            <person name="Tian Y."/>
            <person name="Flanagan M.E."/>
            <person name="Mu W."/>
            <person name="Waldbieser G.C."/>
        </authorList>
    </citation>
    <scope>NUCLEOTIDE SEQUENCE [LARGE SCALE GENOMIC DNA]</scope>
    <source>
        <strain evidence="23">SDA103</strain>
    </source>
</reference>
<keyword evidence="2" id="KW-0964">Secreted</keyword>
<keyword evidence="17" id="KW-0106">Calcium</keyword>
<keyword evidence="3" id="KW-0245">EGF-like domain</keyword>
<feature type="binding site" evidence="17">
    <location>
        <position position="137"/>
    </location>
    <ligand>
        <name>Ca(2+)</name>
        <dbReference type="ChEBI" id="CHEBI:29108"/>
        <label>2</label>
    </ligand>
</feature>
<keyword evidence="6 19" id="KW-0732">Signal</keyword>
<feature type="binding site" evidence="17">
    <location>
        <position position="154"/>
    </location>
    <ligand>
        <name>Ca(2+)</name>
        <dbReference type="ChEBI" id="CHEBI:29108"/>
        <label>2</label>
    </ligand>
</feature>
<dbReference type="SMART" id="SM00042">
    <property type="entry name" value="CUB"/>
    <property type="match status" value="2"/>
</dbReference>
<feature type="signal peptide" evidence="19">
    <location>
        <begin position="1"/>
        <end position="20"/>
    </location>
</feature>
<feature type="disulfide bond" evidence="15">
    <location>
        <begin position="147"/>
        <end position="160"/>
    </location>
</feature>
<evidence type="ECO:0000259" key="22">
    <source>
        <dbReference type="PROSITE" id="PS50923"/>
    </source>
</evidence>
<dbReference type="RefSeq" id="XP_017329054.1">
    <property type="nucleotide sequence ID" value="XM_017473565.3"/>
</dbReference>
<feature type="domain" description="Sushi" evidence="22">
    <location>
        <begin position="289"/>
        <end position="349"/>
    </location>
</feature>
<keyword evidence="5 24" id="KW-0645">Protease</keyword>
<feature type="domain" description="Peptidase S1" evidence="21">
    <location>
        <begin position="431"/>
        <end position="662"/>
    </location>
</feature>
<dbReference type="SUPFAM" id="SSF57535">
    <property type="entry name" value="Complement control module/SCR domain"/>
    <property type="match status" value="1"/>
</dbReference>
<evidence type="ECO:0000256" key="13">
    <source>
        <dbReference type="ARBA" id="ARBA00023278"/>
    </source>
</evidence>
<feature type="binding site" evidence="17">
    <location>
        <position position="118"/>
    </location>
    <ligand>
        <name>Ca(2+)</name>
        <dbReference type="ChEBI" id="CHEBI:29108"/>
        <label>1</label>
    </ligand>
</feature>
<dbReference type="InterPro" id="IPR000859">
    <property type="entry name" value="CUB_dom"/>
</dbReference>
<keyword evidence="8" id="KW-0378">Hydrolase</keyword>
<dbReference type="SMART" id="SM00032">
    <property type="entry name" value="CCP"/>
    <property type="match status" value="2"/>
</dbReference>
<dbReference type="PROSITE" id="PS00135">
    <property type="entry name" value="TRYPSIN_SER"/>
    <property type="match status" value="1"/>
</dbReference>
<dbReference type="PIRSF" id="PIRSF001155">
    <property type="entry name" value="C1r_C1s_MASP"/>
    <property type="match status" value="1"/>
</dbReference>
<dbReference type="FunFam" id="2.10.25.10:FF:000059">
    <property type="entry name" value="Mannan-binding lectin serine protease 1"/>
    <property type="match status" value="1"/>
</dbReference>
<evidence type="ECO:0000313" key="23">
    <source>
        <dbReference type="Proteomes" id="UP000221080"/>
    </source>
</evidence>
<dbReference type="SUPFAM" id="SSF49854">
    <property type="entry name" value="Spermadhesin, CUB domain"/>
    <property type="match status" value="2"/>
</dbReference>
<dbReference type="PROSITE" id="PS50240">
    <property type="entry name" value="TRYPSIN_DOM"/>
    <property type="match status" value="1"/>
</dbReference>
<feature type="disulfide bond" evidence="15 18">
    <location>
        <begin position="352"/>
        <end position="395"/>
    </location>
</feature>
<feature type="disulfide bond" evidence="15">
    <location>
        <begin position="179"/>
        <end position="204"/>
    </location>
</feature>
<feature type="domain" description="Sushi" evidence="22">
    <location>
        <begin position="350"/>
        <end position="418"/>
    </location>
</feature>
<dbReference type="PANTHER" id="PTHR24255">
    <property type="entry name" value="COMPLEMENT COMPONENT 1, S SUBCOMPONENT-RELATED"/>
    <property type="match status" value="1"/>
</dbReference>
<evidence type="ECO:0000256" key="10">
    <source>
        <dbReference type="ARBA" id="ARBA00022875"/>
    </source>
</evidence>
<keyword evidence="17" id="KW-0479">Metal-binding</keyword>
<dbReference type="GO" id="GO:0006958">
    <property type="term" value="P:complement activation, classical pathway"/>
    <property type="evidence" value="ECO:0007669"/>
    <property type="project" value="UniProtKB-KW"/>
</dbReference>
<proteinExistence type="predicted"/>
<feature type="active site" description="Charge relay system" evidence="14">
    <location>
        <position position="469"/>
    </location>
</feature>
<feature type="binding site" evidence="17">
    <location>
        <position position="157"/>
    </location>
    <ligand>
        <name>Ca(2+)</name>
        <dbReference type="ChEBI" id="CHEBI:29108"/>
        <label>2</label>
    </ligand>
</feature>
<dbReference type="InterPro" id="IPR035976">
    <property type="entry name" value="Sushi/SCR/CCP_sf"/>
</dbReference>
<comment type="subcellular location">
    <subcellularLocation>
        <location evidence="1">Secreted</location>
    </subcellularLocation>
</comment>
<dbReference type="Pfam" id="PF00431">
    <property type="entry name" value="CUB"/>
    <property type="match status" value="2"/>
</dbReference>
<reference evidence="24" key="2">
    <citation type="submission" date="2025-08" db="UniProtKB">
        <authorList>
            <consortium name="RefSeq"/>
        </authorList>
    </citation>
    <scope>IDENTIFICATION</scope>
    <source>
        <tissue evidence="24">Blood</tissue>
    </source>
</reference>
<dbReference type="GO" id="GO:0072562">
    <property type="term" value="C:blood microparticle"/>
    <property type="evidence" value="ECO:0007669"/>
    <property type="project" value="TreeGrafter"/>
</dbReference>
<dbReference type="Pfam" id="PF14670">
    <property type="entry name" value="FXa_inhibition"/>
    <property type="match status" value="1"/>
</dbReference>
<evidence type="ECO:0000256" key="19">
    <source>
        <dbReference type="SAM" id="SignalP"/>
    </source>
</evidence>
<dbReference type="Gene3D" id="2.10.25.10">
    <property type="entry name" value="Laminin"/>
    <property type="match status" value="1"/>
</dbReference>
<dbReference type="Pfam" id="PF00084">
    <property type="entry name" value="Sushi"/>
    <property type="match status" value="2"/>
</dbReference>
<evidence type="ECO:0000313" key="24">
    <source>
        <dbReference type="RefSeq" id="XP_017329054.1"/>
    </source>
</evidence>
<dbReference type="Pfam" id="PF00089">
    <property type="entry name" value="Trypsin"/>
    <property type="match status" value="1"/>
</dbReference>
<dbReference type="GO" id="GO:0004252">
    <property type="term" value="F:serine-type endopeptidase activity"/>
    <property type="evidence" value="ECO:0007669"/>
    <property type="project" value="InterPro"/>
</dbReference>
<dbReference type="InterPro" id="IPR000436">
    <property type="entry name" value="Sushi_SCR_CCP_dom"/>
</dbReference>
<feature type="domain" description="CUB" evidence="20">
    <location>
        <begin position="175"/>
        <end position="287"/>
    </location>
</feature>
<name>A0A2D0RET5_ICTPU</name>
<dbReference type="InterPro" id="IPR001314">
    <property type="entry name" value="Peptidase_S1A"/>
</dbReference>
<evidence type="ECO:0000256" key="6">
    <source>
        <dbReference type="ARBA" id="ARBA00022729"/>
    </source>
</evidence>
<dbReference type="FunFam" id="2.60.120.290:FF:000101">
    <property type="entry name" value="Complement component 1, s subcomponent"/>
    <property type="match status" value="1"/>
</dbReference>
<dbReference type="InterPro" id="IPR009003">
    <property type="entry name" value="Peptidase_S1_PA"/>
</dbReference>
<dbReference type="CDD" id="cd00054">
    <property type="entry name" value="EGF_CA"/>
    <property type="match status" value="1"/>
</dbReference>
<dbReference type="InterPro" id="IPR001881">
    <property type="entry name" value="EGF-like_Ca-bd_dom"/>
</dbReference>
<feature type="disulfide bond" evidence="15">
    <location>
        <begin position="380"/>
        <end position="416"/>
    </location>
</feature>
<keyword evidence="7" id="KW-0677">Repeat</keyword>
<feature type="binding site" evidence="17">
    <location>
        <position position="272"/>
    </location>
    <ligand>
        <name>Ca(2+)</name>
        <dbReference type="ChEBI" id="CHEBI:29108"/>
        <label>3</label>
    </ligand>
</feature>
<dbReference type="InterPro" id="IPR035914">
    <property type="entry name" value="Sperma_CUB_dom_sf"/>
</dbReference>
<comment type="caution">
    <text evidence="18">Lacks conserved residue(s) required for the propagation of feature annotation.</text>
</comment>
<evidence type="ECO:0000256" key="7">
    <source>
        <dbReference type="ARBA" id="ARBA00022737"/>
    </source>
</evidence>
<keyword evidence="13 16" id="KW-0379">Hydroxylation</keyword>
<dbReference type="CDD" id="cd00033">
    <property type="entry name" value="CCP"/>
    <property type="match status" value="2"/>
</dbReference>
<dbReference type="KEGG" id="ipu:108268542"/>
<dbReference type="PROSITE" id="PS01180">
    <property type="entry name" value="CUB"/>
    <property type="match status" value="2"/>
</dbReference>
<feature type="disulfide bond" evidence="15">
    <location>
        <begin position="604"/>
        <end position="638"/>
    </location>
</feature>
<dbReference type="Gene3D" id="2.60.120.290">
    <property type="entry name" value="Spermadhesin, CUB domain"/>
    <property type="match status" value="2"/>
</dbReference>
<feature type="disulfide bond" evidence="15">
    <location>
        <begin position="580"/>
        <end position="593"/>
    </location>
</feature>
<dbReference type="PROSITE" id="PS50923">
    <property type="entry name" value="SUSHI"/>
    <property type="match status" value="2"/>
</dbReference>
<feature type="binding site" evidence="17">
    <location>
        <position position="64"/>
    </location>
    <ligand>
        <name>Ca(2+)</name>
        <dbReference type="ChEBI" id="CHEBI:29108"/>
        <label>1</label>
    </ligand>
</feature>
<evidence type="ECO:0000256" key="16">
    <source>
        <dbReference type="PIRSR" id="PIRSR001155-3"/>
    </source>
</evidence>
<feature type="disulfide bond" evidence="15">
    <location>
        <begin position="291"/>
        <end position="335"/>
    </location>
</feature>
<feature type="binding site" evidence="17">
    <location>
        <position position="235"/>
    </location>
    <ligand>
        <name>Ca(2+)</name>
        <dbReference type="ChEBI" id="CHEBI:29108"/>
        <label>3</label>
    </ligand>
</feature>
<dbReference type="SMART" id="SM00179">
    <property type="entry name" value="EGF_CA"/>
    <property type="match status" value="1"/>
</dbReference>
<dbReference type="SMART" id="SM00020">
    <property type="entry name" value="Tryp_SPc"/>
    <property type="match status" value="1"/>
</dbReference>
<evidence type="ECO:0000256" key="8">
    <source>
        <dbReference type="ARBA" id="ARBA00022801"/>
    </source>
</evidence>
<evidence type="ECO:0000256" key="2">
    <source>
        <dbReference type="ARBA" id="ARBA00022525"/>
    </source>
</evidence>
<dbReference type="GeneID" id="108268542"/>
<evidence type="ECO:0000256" key="12">
    <source>
        <dbReference type="ARBA" id="ARBA00023180"/>
    </source>
</evidence>
<evidence type="ECO:0000256" key="5">
    <source>
        <dbReference type="ARBA" id="ARBA00022670"/>
    </source>
</evidence>
<dbReference type="InterPro" id="IPR001254">
    <property type="entry name" value="Trypsin_dom"/>
</dbReference>
<dbReference type="Gene3D" id="2.10.70.10">
    <property type="entry name" value="Complement Module, domain 1"/>
    <property type="match status" value="2"/>
</dbReference>
<evidence type="ECO:0000256" key="17">
    <source>
        <dbReference type="PIRSR" id="PIRSR001155-4"/>
    </source>
</evidence>
<keyword evidence="10" id="KW-0180">Complement pathway</keyword>